<dbReference type="Proteomes" id="UP000887580">
    <property type="component" value="Unplaced"/>
</dbReference>
<sequence>MKFLLVLLLFNFGIFCYGFNPPRIWNGSIASLNKYPNVPRFFNVIMALVDVKNETTNETIAYGYPGIAFSLCTGSIISDRHILTAAHCLGSARNISATEFVTDMR</sequence>
<evidence type="ECO:0000313" key="1">
    <source>
        <dbReference type="Proteomes" id="UP000887580"/>
    </source>
</evidence>
<protein>
    <submittedName>
        <fullName evidence="2">Peptidase S1 domain-containing protein</fullName>
    </submittedName>
</protein>
<organism evidence="1 2">
    <name type="scientific">Panagrolaimus sp. PS1159</name>
    <dbReference type="NCBI Taxonomy" id="55785"/>
    <lineage>
        <taxon>Eukaryota</taxon>
        <taxon>Metazoa</taxon>
        <taxon>Ecdysozoa</taxon>
        <taxon>Nematoda</taxon>
        <taxon>Chromadorea</taxon>
        <taxon>Rhabditida</taxon>
        <taxon>Tylenchina</taxon>
        <taxon>Panagrolaimomorpha</taxon>
        <taxon>Panagrolaimoidea</taxon>
        <taxon>Panagrolaimidae</taxon>
        <taxon>Panagrolaimus</taxon>
    </lineage>
</organism>
<evidence type="ECO:0000313" key="2">
    <source>
        <dbReference type="WBParaSite" id="PS1159_v2.g22525.t1"/>
    </source>
</evidence>
<proteinExistence type="predicted"/>
<dbReference type="WBParaSite" id="PS1159_v2.g22525.t1">
    <property type="protein sequence ID" value="PS1159_v2.g22525.t1"/>
    <property type="gene ID" value="PS1159_v2.g22525"/>
</dbReference>
<reference evidence="2" key="1">
    <citation type="submission" date="2022-11" db="UniProtKB">
        <authorList>
            <consortium name="WormBaseParasite"/>
        </authorList>
    </citation>
    <scope>IDENTIFICATION</scope>
</reference>
<name>A0AC35FZF8_9BILA</name>
<accession>A0AC35FZF8</accession>